<feature type="domain" description="WCX" evidence="2">
    <location>
        <begin position="219"/>
        <end position="296"/>
    </location>
</feature>
<dbReference type="EMBL" id="FMYO01000006">
    <property type="protein sequence ID" value="SDC41793.1"/>
    <property type="molecule type" value="Genomic_DNA"/>
</dbReference>
<evidence type="ECO:0000313" key="4">
    <source>
        <dbReference type="Proteomes" id="UP000243468"/>
    </source>
</evidence>
<organism evidence="3 4">
    <name type="scientific">Acinetobacter kookii</name>
    <dbReference type="NCBI Taxonomy" id="1226327"/>
    <lineage>
        <taxon>Bacteria</taxon>
        <taxon>Pseudomonadati</taxon>
        <taxon>Pseudomonadota</taxon>
        <taxon>Gammaproteobacteria</taxon>
        <taxon>Moraxellales</taxon>
        <taxon>Moraxellaceae</taxon>
        <taxon>Acinetobacter</taxon>
    </lineage>
</organism>
<dbReference type="RefSeq" id="WP_092819966.1">
    <property type="nucleotide sequence ID" value="NZ_BAABKJ010000011.1"/>
</dbReference>
<dbReference type="PANTHER" id="PTHR34580">
    <property type="match status" value="1"/>
</dbReference>
<evidence type="ECO:0000313" key="3">
    <source>
        <dbReference type="EMBL" id="SDC41793.1"/>
    </source>
</evidence>
<dbReference type="Pfam" id="PF13280">
    <property type="entry name" value="WYL"/>
    <property type="match status" value="1"/>
</dbReference>
<gene>
    <name evidence="3" type="ORF">SAMN05421732_106128</name>
</gene>
<dbReference type="Pfam" id="PF25583">
    <property type="entry name" value="WCX"/>
    <property type="match status" value="1"/>
</dbReference>
<dbReference type="Proteomes" id="UP000243468">
    <property type="component" value="Unassembled WGS sequence"/>
</dbReference>
<name>A0A1G6LF43_9GAMM</name>
<dbReference type="OrthoDB" id="6521217at2"/>
<evidence type="ECO:0000259" key="2">
    <source>
        <dbReference type="Pfam" id="PF25583"/>
    </source>
</evidence>
<accession>A0A1G6LF43</accession>
<dbReference type="InterPro" id="IPR057727">
    <property type="entry name" value="WCX_dom"/>
</dbReference>
<protein>
    <submittedName>
        <fullName evidence="3">Predicted DNA-binding transcriptional regulator YafY, contains an HTH and WYL domains</fullName>
    </submittedName>
</protein>
<reference evidence="4" key="1">
    <citation type="submission" date="2016-09" db="EMBL/GenBank/DDBJ databases">
        <authorList>
            <person name="Varghese N."/>
            <person name="Submissions S."/>
        </authorList>
    </citation>
    <scope>NUCLEOTIDE SEQUENCE [LARGE SCALE GENOMIC DNA]</scope>
    <source>
        <strain evidence="4">ANC 4667</strain>
    </source>
</reference>
<dbReference type="InterPro" id="IPR051534">
    <property type="entry name" value="CBASS_pafABC_assoc_protein"/>
</dbReference>
<dbReference type="PROSITE" id="PS52050">
    <property type="entry name" value="WYL"/>
    <property type="match status" value="1"/>
</dbReference>
<dbReference type="PANTHER" id="PTHR34580:SF1">
    <property type="entry name" value="PROTEIN PAFC"/>
    <property type="match status" value="1"/>
</dbReference>
<proteinExistence type="predicted"/>
<dbReference type="STRING" id="1226327.SAMN05421732_106128"/>
<dbReference type="AlphaFoldDB" id="A0A1G6LF43"/>
<dbReference type="Gene3D" id="1.10.10.10">
    <property type="entry name" value="Winged helix-like DNA-binding domain superfamily/Winged helix DNA-binding domain"/>
    <property type="match status" value="1"/>
</dbReference>
<sequence>MKGHPSTHERLAERLARILTKLNVGHQLSVHELALEFRVSSRTIERDFDRLNSYLPLIQDTKTKKFYLDSSYFGRFKLQDIQNFAQLSGIQNLYPSLDISFLRELFDNRSNPVFSAKGYNFEDNTQYAEHFKVLTASIQKRQQIALLYRGQIRVVKPYRLIHHMGNWYLAAVRKQELRVYRLGRIEKIICSHRLSAFEHDQTILQQLEDDEGIWFQYEKQEVVLSVHPEASIYFKQRRIFPEQAILDESETEGLLMSCQIRHQKELNPLVRYWIPYVKIIKPAHLQQELEASLQGYLQNHH</sequence>
<dbReference type="InterPro" id="IPR026881">
    <property type="entry name" value="WYL_dom"/>
</dbReference>
<dbReference type="GO" id="GO:0003677">
    <property type="term" value="F:DNA binding"/>
    <property type="evidence" value="ECO:0007669"/>
    <property type="project" value="UniProtKB-KW"/>
</dbReference>
<keyword evidence="4" id="KW-1185">Reference proteome</keyword>
<feature type="domain" description="WYL" evidence="1">
    <location>
        <begin position="129"/>
        <end position="188"/>
    </location>
</feature>
<keyword evidence="3" id="KW-0238">DNA-binding</keyword>
<evidence type="ECO:0000259" key="1">
    <source>
        <dbReference type="Pfam" id="PF13280"/>
    </source>
</evidence>
<dbReference type="InterPro" id="IPR036388">
    <property type="entry name" value="WH-like_DNA-bd_sf"/>
</dbReference>